<dbReference type="EMBL" id="BTGU01000281">
    <property type="protein sequence ID" value="GMN66038.1"/>
    <property type="molecule type" value="Genomic_DNA"/>
</dbReference>
<comment type="caution">
    <text evidence="2">The sequence shown here is derived from an EMBL/GenBank/DDBJ whole genome shotgun (WGS) entry which is preliminary data.</text>
</comment>
<name>A0AA88E1R0_FICCA</name>
<evidence type="ECO:0000313" key="2">
    <source>
        <dbReference type="EMBL" id="GMN66038.1"/>
    </source>
</evidence>
<protein>
    <submittedName>
        <fullName evidence="2">Uncharacterized protein</fullName>
    </submittedName>
</protein>
<accession>A0AA88E1R0</accession>
<feature type="compositionally biased region" description="Basic residues" evidence="1">
    <location>
        <begin position="13"/>
        <end position="23"/>
    </location>
</feature>
<evidence type="ECO:0000256" key="1">
    <source>
        <dbReference type="SAM" id="MobiDB-lite"/>
    </source>
</evidence>
<reference evidence="2" key="1">
    <citation type="submission" date="2023-07" db="EMBL/GenBank/DDBJ databases">
        <title>draft genome sequence of fig (Ficus carica).</title>
        <authorList>
            <person name="Takahashi T."/>
            <person name="Nishimura K."/>
        </authorList>
    </citation>
    <scope>NUCLEOTIDE SEQUENCE</scope>
</reference>
<feature type="region of interest" description="Disordered" evidence="1">
    <location>
        <begin position="1"/>
        <end position="24"/>
    </location>
</feature>
<dbReference type="Proteomes" id="UP001187192">
    <property type="component" value="Unassembled WGS sequence"/>
</dbReference>
<dbReference type="AlphaFoldDB" id="A0AA88E1R0"/>
<evidence type="ECO:0000313" key="3">
    <source>
        <dbReference type="Proteomes" id="UP001187192"/>
    </source>
</evidence>
<gene>
    <name evidence="2" type="ORF">TIFTF001_035098</name>
</gene>
<proteinExistence type="predicted"/>
<organism evidence="2 3">
    <name type="scientific">Ficus carica</name>
    <name type="common">Common fig</name>
    <dbReference type="NCBI Taxonomy" id="3494"/>
    <lineage>
        <taxon>Eukaryota</taxon>
        <taxon>Viridiplantae</taxon>
        <taxon>Streptophyta</taxon>
        <taxon>Embryophyta</taxon>
        <taxon>Tracheophyta</taxon>
        <taxon>Spermatophyta</taxon>
        <taxon>Magnoliopsida</taxon>
        <taxon>eudicotyledons</taxon>
        <taxon>Gunneridae</taxon>
        <taxon>Pentapetalae</taxon>
        <taxon>rosids</taxon>
        <taxon>fabids</taxon>
        <taxon>Rosales</taxon>
        <taxon>Moraceae</taxon>
        <taxon>Ficeae</taxon>
        <taxon>Ficus</taxon>
    </lineage>
</organism>
<keyword evidence="3" id="KW-1185">Reference proteome</keyword>
<sequence length="270" mass="29703">MWSGSPVRAGQSLHRRSPAKGKHLGMIGTPVLSHCSKLCPQQPSLVNYKYAIDNGLRSRFGTGIEVEVMFRDKGSGLSLWNRISRSRVGIGTRVEFSNREYKLRSESGRVRVTSSRLRSGFETGVERGFKTGFSLRAKVKVKFLDWGQARVSGPGSGVRVSQSGSESGFGTWLGVGFGKGVGFGFGFRNWDRDWISGTIGLDFGPFAGRAQDENPLFCNSPINRTPHLVDWTASELDRTLYHVRSTGPAAQFNWTCKTSFGTGMKKPGVR</sequence>